<feature type="transmembrane region" description="Helical" evidence="1">
    <location>
        <begin position="80"/>
        <end position="99"/>
    </location>
</feature>
<sequence>MAQRVTGWVGWIWFAGIVMFIAGTWNFFYGLAAVLGPDKGYVAANGKLLILNINGWGWAHLIFGIVLAIVGLVVLSGAAWARILAILLVALNLITQFIWLPVQPWWSLLVIVLDFFVIWALIVHGDEAERV</sequence>
<accession>A0A5P9Q6U7</accession>
<proteinExistence type="predicted"/>
<dbReference type="AlphaFoldDB" id="A0A5P9Q6U7"/>
<evidence type="ECO:0000313" key="3">
    <source>
        <dbReference type="EMBL" id="QFU96830.1"/>
    </source>
</evidence>
<protein>
    <recommendedName>
        <fullName evidence="2">DUF7144 domain-containing protein</fullName>
    </recommendedName>
</protein>
<dbReference type="InterPro" id="IPR055568">
    <property type="entry name" value="DUF7144"/>
</dbReference>
<name>A0A5P9Q6U7_9MICO</name>
<organism evidence="3 4">
    <name type="scientific">Luteimicrobium xylanilyticum</name>
    <dbReference type="NCBI Taxonomy" id="1133546"/>
    <lineage>
        <taxon>Bacteria</taxon>
        <taxon>Bacillati</taxon>
        <taxon>Actinomycetota</taxon>
        <taxon>Actinomycetes</taxon>
        <taxon>Micrococcales</taxon>
        <taxon>Luteimicrobium</taxon>
    </lineage>
</organism>
<evidence type="ECO:0000256" key="1">
    <source>
        <dbReference type="SAM" id="Phobius"/>
    </source>
</evidence>
<dbReference type="RefSeq" id="WP_036954436.1">
    <property type="nucleotide sequence ID" value="NZ_BAABIH010000013.1"/>
</dbReference>
<keyword evidence="1" id="KW-1133">Transmembrane helix</keyword>
<keyword evidence="1" id="KW-0812">Transmembrane</keyword>
<dbReference type="Pfam" id="PF23636">
    <property type="entry name" value="DUF7144"/>
    <property type="match status" value="1"/>
</dbReference>
<feature type="transmembrane region" description="Helical" evidence="1">
    <location>
        <begin position="55"/>
        <end position="75"/>
    </location>
</feature>
<feature type="domain" description="DUF7144" evidence="2">
    <location>
        <begin position="11"/>
        <end position="125"/>
    </location>
</feature>
<gene>
    <name evidence="3" type="ORF">KDY119_00320</name>
</gene>
<keyword evidence="1" id="KW-0472">Membrane</keyword>
<dbReference type="KEGG" id="lxl:KDY119_00320"/>
<dbReference type="Proteomes" id="UP000326702">
    <property type="component" value="Chromosome"/>
</dbReference>
<keyword evidence="4" id="KW-1185">Reference proteome</keyword>
<evidence type="ECO:0000259" key="2">
    <source>
        <dbReference type="Pfam" id="PF23636"/>
    </source>
</evidence>
<evidence type="ECO:0000313" key="4">
    <source>
        <dbReference type="Proteomes" id="UP000326702"/>
    </source>
</evidence>
<feature type="transmembrane region" description="Helical" evidence="1">
    <location>
        <begin position="12"/>
        <end position="35"/>
    </location>
</feature>
<feature type="transmembrane region" description="Helical" evidence="1">
    <location>
        <begin position="105"/>
        <end position="123"/>
    </location>
</feature>
<dbReference type="OrthoDB" id="4482242at2"/>
<dbReference type="EMBL" id="CP045529">
    <property type="protein sequence ID" value="QFU96830.1"/>
    <property type="molecule type" value="Genomic_DNA"/>
</dbReference>
<reference evidence="3 4" key="1">
    <citation type="submission" date="2019-10" db="EMBL/GenBank/DDBJ databases">
        <title>Genome sequence of Luteimicrobium xylanilyticum HY-24.</title>
        <authorList>
            <person name="Kim D.Y."/>
            <person name="Park H.-Y."/>
        </authorList>
    </citation>
    <scope>NUCLEOTIDE SEQUENCE [LARGE SCALE GENOMIC DNA]</scope>
    <source>
        <strain evidence="3 4">HY-24</strain>
    </source>
</reference>